<dbReference type="EMBL" id="JAPDHF010000004">
    <property type="protein sequence ID" value="KAJ4019341.1"/>
    <property type="molecule type" value="Genomic_DNA"/>
</dbReference>
<organism evidence="2 3">
    <name type="scientific">Fusarium irregulare</name>
    <dbReference type="NCBI Taxonomy" id="2494466"/>
    <lineage>
        <taxon>Eukaryota</taxon>
        <taxon>Fungi</taxon>
        <taxon>Dikarya</taxon>
        <taxon>Ascomycota</taxon>
        <taxon>Pezizomycotina</taxon>
        <taxon>Sordariomycetes</taxon>
        <taxon>Hypocreomycetidae</taxon>
        <taxon>Hypocreales</taxon>
        <taxon>Nectriaceae</taxon>
        <taxon>Fusarium</taxon>
        <taxon>Fusarium incarnatum-equiseti species complex</taxon>
    </lineage>
</organism>
<dbReference type="AlphaFoldDB" id="A0A9W8PVJ9"/>
<comment type="caution">
    <text evidence="2">The sequence shown here is derived from an EMBL/GenBank/DDBJ whole genome shotgun (WGS) entry which is preliminary data.</text>
</comment>
<name>A0A9W8PVJ9_9HYPO</name>
<evidence type="ECO:0000313" key="3">
    <source>
        <dbReference type="Proteomes" id="UP001152130"/>
    </source>
</evidence>
<dbReference type="InterPro" id="IPR010730">
    <property type="entry name" value="HET"/>
</dbReference>
<dbReference type="Proteomes" id="UP001152130">
    <property type="component" value="Unassembled WGS sequence"/>
</dbReference>
<keyword evidence="3" id="KW-1185">Reference proteome</keyword>
<evidence type="ECO:0000313" key="2">
    <source>
        <dbReference type="EMBL" id="KAJ4019341.1"/>
    </source>
</evidence>
<protein>
    <recommendedName>
        <fullName evidence="1">Heterokaryon incompatibility domain-containing protein</fullName>
    </recommendedName>
</protein>
<dbReference type="OrthoDB" id="5135333at2759"/>
<accession>A0A9W8PVJ9</accession>
<evidence type="ECO:0000259" key="1">
    <source>
        <dbReference type="Pfam" id="PF06985"/>
    </source>
</evidence>
<sequence length="791" mass="92096">MASIQELILERDGAPDAECDMCSQIVEFLTGSFSRFNYIELGIVGDRLAQDCPHVEWLRHLKYNYGTVPYYETRDLLLFKWENQRGASLMVCYLTKHARYSSSTRPFELVFRPDIPHHPGTARVLDNDWVDLSLIKEWPTRCMKTHSDRCDKTLGNLAPFKPQYLIDVTRYCIASSTEDFPRFVALSYTWGQTKSFRTTMSTREQLERPGSLRLPHISSQIPKTIRDAIELTRVLGENWLWVDSLCIVQDDPAALSNELKQMHRIYASSFVTIIAKDGHNADYGLRGLYGISAARSTKQSTVPLAWDERLSFMETEWPNPRPTISDYTQRMWTFQERVFSRRCLTFESGYVTWQCNCANWTEHQVYNRELDELLEGGLHQFKPVMVPRLPTLWNLTRLVREFNQLNLNFDEDVFDAFSGLQTHLNSVYPSGLVFGHPELFFDISLCWFIVSRSSVRRRKPTGHSSSSLFRHRLPSWSWMGWHGETMFPFDLEHTSGPTSEAGFTESITEFHIIESPRTAIRKRVDCTWSQFRNSNPDKMPSGWKRTKYEPPKEWDVDLYTHHPYRTSIVPGSMPKELPRYIYSHISGGVNPGNLHWYPVPMADTASEEGIEQQAYRGHQYLWFQTTQAYLYMTLETIMDGTSEYHFIKDAHGNTVGGIQTRYNEEVEVLQEGMRIELISIVKGWTSVLRDYESGRYEGMKMQAPLLYDAQELLTKEEEEKQIREMENGSDVEDELTWMEEWQSAKEKKQDCYYVLFVEREDQVAYRKGVGFVLAEDWERLAGSTKIEVVLG</sequence>
<gene>
    <name evidence="2" type="ORF">NW766_003055</name>
</gene>
<dbReference type="PANTHER" id="PTHR33112">
    <property type="entry name" value="DOMAIN PROTEIN, PUTATIVE-RELATED"/>
    <property type="match status" value="1"/>
</dbReference>
<proteinExistence type="predicted"/>
<feature type="domain" description="Heterokaryon incompatibility" evidence="1">
    <location>
        <begin position="183"/>
        <end position="336"/>
    </location>
</feature>
<dbReference type="Pfam" id="PF06985">
    <property type="entry name" value="HET"/>
    <property type="match status" value="1"/>
</dbReference>
<reference evidence="2" key="1">
    <citation type="submission" date="2022-10" db="EMBL/GenBank/DDBJ databases">
        <title>Fusarium specimens isolated from Avocado Roots.</title>
        <authorList>
            <person name="Stajich J."/>
            <person name="Roper C."/>
            <person name="Heimlech-Rivalta G."/>
        </authorList>
    </citation>
    <scope>NUCLEOTIDE SEQUENCE</scope>
    <source>
        <strain evidence="2">CF00143</strain>
    </source>
</reference>
<dbReference type="PANTHER" id="PTHR33112:SF12">
    <property type="entry name" value="HETEROKARYON INCOMPATIBILITY DOMAIN-CONTAINING PROTEIN"/>
    <property type="match status" value="1"/>
</dbReference>